<dbReference type="EMBL" id="GIFC01003504">
    <property type="protein sequence ID" value="MXU85587.1"/>
    <property type="molecule type" value="Transcribed_RNA"/>
</dbReference>
<reference evidence="1" key="1">
    <citation type="submission" date="2019-12" db="EMBL/GenBank/DDBJ databases">
        <title>An insight into the sialome of adult female Ixodes ricinus ticks feeding for 6 days.</title>
        <authorList>
            <person name="Perner J."/>
            <person name="Ribeiro J.M.C."/>
        </authorList>
    </citation>
    <scope>NUCLEOTIDE SEQUENCE</scope>
    <source>
        <strain evidence="1">Semi-engorged</strain>
        <tissue evidence="1">Salivary glands</tissue>
    </source>
</reference>
<organism evidence="1">
    <name type="scientific">Ixodes ricinus</name>
    <name type="common">Common tick</name>
    <name type="synonym">Acarus ricinus</name>
    <dbReference type="NCBI Taxonomy" id="34613"/>
    <lineage>
        <taxon>Eukaryota</taxon>
        <taxon>Metazoa</taxon>
        <taxon>Ecdysozoa</taxon>
        <taxon>Arthropoda</taxon>
        <taxon>Chelicerata</taxon>
        <taxon>Arachnida</taxon>
        <taxon>Acari</taxon>
        <taxon>Parasitiformes</taxon>
        <taxon>Ixodida</taxon>
        <taxon>Ixodoidea</taxon>
        <taxon>Ixodidae</taxon>
        <taxon>Ixodinae</taxon>
        <taxon>Ixodes</taxon>
    </lineage>
</organism>
<protein>
    <submittedName>
        <fullName evidence="1">Putative secreted protein</fullName>
    </submittedName>
</protein>
<proteinExistence type="predicted"/>
<dbReference type="AlphaFoldDB" id="A0A6B0U8X0"/>
<sequence length="86" mass="9771">MAMRGLSWSLETKLWLTRVWCDEGAWAAITRRADVTTSFGKLQVLDQDARQRYGFIGSQDWSRGTTRMPCYVDAGGDPADARTRVR</sequence>
<evidence type="ECO:0000313" key="1">
    <source>
        <dbReference type="EMBL" id="MXU85587.1"/>
    </source>
</evidence>
<name>A0A6B0U8X0_IXORI</name>
<accession>A0A6B0U8X0</accession>